<comment type="subunit">
    <text evidence="4">Interacts with 100S ribosomes.</text>
</comment>
<dbReference type="InterPro" id="IPR003489">
    <property type="entry name" value="RHF/RaiA"/>
</dbReference>
<organism evidence="6 7">
    <name type="scientific">Bartonella tamiae Th239</name>
    <dbReference type="NCBI Taxonomy" id="1094558"/>
    <lineage>
        <taxon>Bacteria</taxon>
        <taxon>Pseudomonadati</taxon>
        <taxon>Pseudomonadota</taxon>
        <taxon>Alphaproteobacteria</taxon>
        <taxon>Hyphomicrobiales</taxon>
        <taxon>Bartonellaceae</taxon>
        <taxon>Bartonella</taxon>
    </lineage>
</organism>
<keyword evidence="1 4" id="KW-0810">Translation regulation</keyword>
<dbReference type="PATRIC" id="fig|1094558.3.peg.396"/>
<dbReference type="STRING" id="1094558.ME5_00358"/>
<dbReference type="HOGENOM" id="CLU_071472_0_1_5"/>
<proteinExistence type="inferred from homology"/>
<dbReference type="InterPro" id="IPR032528">
    <property type="entry name" value="Ribosom_S30AE_C"/>
</dbReference>
<dbReference type="InterPro" id="IPR038416">
    <property type="entry name" value="Ribosom_S30AE_C_sf"/>
</dbReference>
<evidence type="ECO:0000313" key="6">
    <source>
        <dbReference type="EMBL" id="EJF91026.1"/>
    </source>
</evidence>
<dbReference type="Proteomes" id="UP000008952">
    <property type="component" value="Unassembled WGS sequence"/>
</dbReference>
<dbReference type="CDD" id="cd00552">
    <property type="entry name" value="RaiA"/>
    <property type="match status" value="1"/>
</dbReference>
<evidence type="ECO:0000256" key="1">
    <source>
        <dbReference type="ARBA" id="ARBA00022845"/>
    </source>
</evidence>
<comment type="similarity">
    <text evidence="4">Belongs to the HPF/YfiA ribosome-associated protein family. Long HPF subfamily.</text>
</comment>
<feature type="domain" description="Sigma 54 modulation/S30EA ribosomal protein C-terminal" evidence="5">
    <location>
        <begin position="132"/>
        <end position="185"/>
    </location>
</feature>
<dbReference type="PANTHER" id="PTHR33231:SF1">
    <property type="entry name" value="30S RIBOSOMAL PROTEIN"/>
    <property type="match status" value="1"/>
</dbReference>
<dbReference type="NCBIfam" id="TIGR00741">
    <property type="entry name" value="yfiA"/>
    <property type="match status" value="1"/>
</dbReference>
<dbReference type="Gene3D" id="3.30.505.50">
    <property type="entry name" value="Sigma 54 modulation/S30EA ribosomal protein, C-terminal domain"/>
    <property type="match status" value="1"/>
</dbReference>
<dbReference type="Pfam" id="PF02482">
    <property type="entry name" value="Ribosomal_S30AE"/>
    <property type="match status" value="1"/>
</dbReference>
<comment type="subcellular location">
    <subcellularLocation>
        <location evidence="4">Cytoplasm</location>
    </subcellularLocation>
</comment>
<dbReference type="InterPro" id="IPR034694">
    <property type="entry name" value="HPF_long/plastid"/>
</dbReference>
<dbReference type="GO" id="GO:0045900">
    <property type="term" value="P:negative regulation of translational elongation"/>
    <property type="evidence" value="ECO:0007669"/>
    <property type="project" value="TreeGrafter"/>
</dbReference>
<dbReference type="EMBL" id="AIMB01000003">
    <property type="protein sequence ID" value="EJF91026.1"/>
    <property type="molecule type" value="Genomic_DNA"/>
</dbReference>
<name>J0QY57_9HYPH</name>
<dbReference type="Pfam" id="PF16321">
    <property type="entry name" value="Ribosom_S30AE_C"/>
    <property type="match status" value="1"/>
</dbReference>
<gene>
    <name evidence="4" type="primary">hpf</name>
    <name evidence="6" type="ORF">ME5_00358</name>
</gene>
<dbReference type="AlphaFoldDB" id="J0QY57"/>
<evidence type="ECO:0000259" key="5">
    <source>
        <dbReference type="Pfam" id="PF16321"/>
    </source>
</evidence>
<reference evidence="6 7" key="1">
    <citation type="submission" date="2012-03" db="EMBL/GenBank/DDBJ databases">
        <title>The Genome Sequence of Bartonella tamiae Th239.</title>
        <authorList>
            <consortium name="The Broad Institute Genome Sequencing Platform"/>
            <consortium name="The Broad Institute Genome Sequencing Center for Infectious Disease"/>
            <person name="Feldgarden M."/>
            <person name="Kirby J."/>
            <person name="Kosoy M."/>
            <person name="Birtles R."/>
            <person name="Probert W.S."/>
            <person name="Chiaraviglio L."/>
            <person name="Young S.K."/>
            <person name="Zeng Q."/>
            <person name="Gargeya S."/>
            <person name="Fitzgerald M."/>
            <person name="Haas B."/>
            <person name="Abouelleil A."/>
            <person name="Alvarado L."/>
            <person name="Arachchi H.M."/>
            <person name="Berlin A."/>
            <person name="Chapman S.B."/>
            <person name="Gearin G."/>
            <person name="Goldberg J."/>
            <person name="Griggs A."/>
            <person name="Gujja S."/>
            <person name="Hansen M."/>
            <person name="Heiman D."/>
            <person name="Howarth C."/>
            <person name="Larimer J."/>
            <person name="Lui A."/>
            <person name="MacDonald P.J.P."/>
            <person name="McCowen C."/>
            <person name="Montmayeur A."/>
            <person name="Murphy C."/>
            <person name="Neiman D."/>
            <person name="Pearson M."/>
            <person name="Priest M."/>
            <person name="Roberts A."/>
            <person name="Saif S."/>
            <person name="Shea T."/>
            <person name="Sisk P."/>
            <person name="Stolte C."/>
            <person name="Sykes S."/>
            <person name="Wortman J."/>
            <person name="Nusbaum C."/>
            <person name="Birren B."/>
        </authorList>
    </citation>
    <scope>NUCLEOTIDE SEQUENCE [LARGE SCALE GENOMIC DNA]</scope>
    <source>
        <strain evidence="6 7">Th239</strain>
    </source>
</reference>
<dbReference type="OrthoDB" id="9794975at2"/>
<comment type="caution">
    <text evidence="6">The sequence shown here is derived from an EMBL/GenBank/DDBJ whole genome shotgun (WGS) entry which is preliminary data.</text>
</comment>
<dbReference type="PANTHER" id="PTHR33231">
    <property type="entry name" value="30S RIBOSOMAL PROTEIN"/>
    <property type="match status" value="1"/>
</dbReference>
<sequence length="196" mass="21743">MSLRIFGKHMDIGDAFRVRIEERIQDAISKYFDGSVEGHVTVSKSGSRYSADCVLHLSTGAILQTTGQALDPQGAFDGAAERIETRLRRYNRRLKSRSHVQSESAVFAEYAYHIMEPIPDNDLDDDLPADYAPTIVAETSMTLRSMSVADAVVELDLMDNPVMVFRNGASDKINLVYRRADGNIGWIDPSSVTNKA</sequence>
<dbReference type="HAMAP" id="MF_00839">
    <property type="entry name" value="HPF"/>
    <property type="match status" value="1"/>
</dbReference>
<dbReference type="RefSeq" id="WP_008037908.1">
    <property type="nucleotide sequence ID" value="NZ_JH725147.1"/>
</dbReference>
<dbReference type="GO" id="GO:0043024">
    <property type="term" value="F:ribosomal small subunit binding"/>
    <property type="evidence" value="ECO:0007669"/>
    <property type="project" value="TreeGrafter"/>
</dbReference>
<accession>J0QY57</accession>
<dbReference type="GO" id="GO:0022627">
    <property type="term" value="C:cytosolic small ribosomal subunit"/>
    <property type="evidence" value="ECO:0007669"/>
    <property type="project" value="TreeGrafter"/>
</dbReference>
<evidence type="ECO:0000313" key="7">
    <source>
        <dbReference type="Proteomes" id="UP000008952"/>
    </source>
</evidence>
<keyword evidence="7" id="KW-1185">Reference proteome</keyword>
<keyword evidence="4" id="KW-0963">Cytoplasm</keyword>
<protein>
    <recommendedName>
        <fullName evidence="3 4">Ribosome hibernation promoting factor</fullName>
        <shortName evidence="4">HPF</shortName>
    </recommendedName>
</protein>
<evidence type="ECO:0000256" key="4">
    <source>
        <dbReference type="HAMAP-Rule" id="MF_00839"/>
    </source>
</evidence>
<comment type="subunit">
    <text evidence="2">Associates exclusively with 100S ribosomes, which are dimers of 70S ribosomes.</text>
</comment>
<comment type="function">
    <text evidence="4">Required for dimerization of active 70S ribosomes into 100S ribosomes in stationary phase; 100S ribosomes are translationally inactive and sometimes present during exponential growth.</text>
</comment>
<dbReference type="eggNOG" id="COG1544">
    <property type="taxonomic scope" value="Bacteria"/>
</dbReference>
<dbReference type="InterPro" id="IPR050574">
    <property type="entry name" value="HPF/YfiA_ribosome-assoc"/>
</dbReference>
<dbReference type="Gene3D" id="3.30.160.100">
    <property type="entry name" value="Ribosome hibernation promotion factor-like"/>
    <property type="match status" value="1"/>
</dbReference>
<dbReference type="SUPFAM" id="SSF69754">
    <property type="entry name" value="Ribosome binding protein Y (YfiA homologue)"/>
    <property type="match status" value="1"/>
</dbReference>
<evidence type="ECO:0000256" key="2">
    <source>
        <dbReference type="ARBA" id="ARBA00038695"/>
    </source>
</evidence>
<dbReference type="InterPro" id="IPR036567">
    <property type="entry name" value="RHF-like"/>
</dbReference>
<evidence type="ECO:0000256" key="3">
    <source>
        <dbReference type="ARBA" id="ARBA00041148"/>
    </source>
</evidence>